<accession>A0A0E3Q479</accession>
<dbReference type="InterPro" id="IPR016040">
    <property type="entry name" value="NAD(P)-bd_dom"/>
</dbReference>
<keyword evidence="2" id="KW-0456">Lyase</keyword>
<sequence length="148" mass="16689">MRLLVAEDCGFIGSNFIRYMLKKYLDYEVVNLDKFTYVVNPADFKNIEANLNYSSIKSDRCDSVIVNEIMKKADKVVHFVAESHVDRSIDDGSIFVRGNVLGTSVLLQSALANKIKKFSNLSTDKVYRSTKEGSFTETDNLNPSSPYP</sequence>
<evidence type="ECO:0000313" key="3">
    <source>
        <dbReference type="Proteomes" id="UP000033096"/>
    </source>
</evidence>
<dbReference type="Pfam" id="PF16363">
    <property type="entry name" value="GDP_Man_Dehyd"/>
    <property type="match status" value="1"/>
</dbReference>
<dbReference type="GeneID" id="24809221"/>
<dbReference type="SUPFAM" id="SSF51735">
    <property type="entry name" value="NAD(P)-binding Rossmann-fold domains"/>
    <property type="match status" value="1"/>
</dbReference>
<evidence type="ECO:0000259" key="1">
    <source>
        <dbReference type="Pfam" id="PF16363"/>
    </source>
</evidence>
<dbReference type="KEGG" id="mvc:MSVAZ_0829"/>
<dbReference type="STRING" id="1434123.MSVAZ_0829"/>
<dbReference type="Gene3D" id="3.40.50.720">
    <property type="entry name" value="NAD(P)-binding Rossmann-like Domain"/>
    <property type="match status" value="1"/>
</dbReference>
<dbReference type="EC" id="4.2.1.46" evidence="2"/>
<keyword evidence="3" id="KW-1185">Reference proteome</keyword>
<dbReference type="PANTHER" id="PTHR43000">
    <property type="entry name" value="DTDP-D-GLUCOSE 4,6-DEHYDRATASE-RELATED"/>
    <property type="match status" value="1"/>
</dbReference>
<gene>
    <name evidence="2" type="ORF">MSVAZ_0829</name>
</gene>
<dbReference type="HOGENOM" id="CLU_007383_1_11_2"/>
<dbReference type="Proteomes" id="UP000033096">
    <property type="component" value="Chromosome"/>
</dbReference>
<proteinExistence type="predicted"/>
<evidence type="ECO:0000313" key="2">
    <source>
        <dbReference type="EMBL" id="AKB43098.1"/>
    </source>
</evidence>
<organism evidence="2 3">
    <name type="scientific">Methanosarcina vacuolata Z-761</name>
    <dbReference type="NCBI Taxonomy" id="1434123"/>
    <lineage>
        <taxon>Archaea</taxon>
        <taxon>Methanobacteriati</taxon>
        <taxon>Methanobacteriota</taxon>
        <taxon>Stenosarchaea group</taxon>
        <taxon>Methanomicrobia</taxon>
        <taxon>Methanosarcinales</taxon>
        <taxon>Methanosarcinaceae</taxon>
        <taxon>Methanosarcina</taxon>
    </lineage>
</organism>
<dbReference type="PATRIC" id="fig|1434123.4.peg.966"/>
<feature type="domain" description="NAD(P)-binding" evidence="1">
    <location>
        <begin position="10"/>
        <end position="147"/>
    </location>
</feature>
<dbReference type="EMBL" id="CP009520">
    <property type="protein sequence ID" value="AKB43098.1"/>
    <property type="molecule type" value="Genomic_DNA"/>
</dbReference>
<protein>
    <submittedName>
        <fullName evidence="2">dTDP-glucose 4,6-dehydratase</fullName>
        <ecNumber evidence="2">4.2.1.46</ecNumber>
    </submittedName>
</protein>
<dbReference type="InterPro" id="IPR036291">
    <property type="entry name" value="NAD(P)-bd_dom_sf"/>
</dbReference>
<dbReference type="RefSeq" id="WP_084626063.1">
    <property type="nucleotide sequence ID" value="NZ_CP009520.1"/>
</dbReference>
<dbReference type="GO" id="GO:0008460">
    <property type="term" value="F:dTDP-glucose 4,6-dehydratase activity"/>
    <property type="evidence" value="ECO:0007669"/>
    <property type="project" value="UniProtKB-EC"/>
</dbReference>
<reference evidence="2 3" key="1">
    <citation type="submission" date="2014-07" db="EMBL/GenBank/DDBJ databases">
        <title>Methanogenic archaea and the global carbon cycle.</title>
        <authorList>
            <person name="Henriksen J.R."/>
            <person name="Luke J."/>
            <person name="Reinhart S."/>
            <person name="Benedict M.N."/>
            <person name="Youngblut N.D."/>
            <person name="Metcalf M.E."/>
            <person name="Whitaker R.J."/>
            <person name="Metcalf W.W."/>
        </authorList>
    </citation>
    <scope>NUCLEOTIDE SEQUENCE [LARGE SCALE GENOMIC DNA]</scope>
    <source>
        <strain evidence="2 3">Z-761</strain>
    </source>
</reference>
<name>A0A0E3Q479_9EURY</name>
<dbReference type="AlphaFoldDB" id="A0A0E3Q479"/>